<dbReference type="AlphaFoldDB" id="A0AAD4JJY6"/>
<evidence type="ECO:0000313" key="3">
    <source>
        <dbReference type="EMBL" id="KAH6835229.1"/>
    </source>
</evidence>
<dbReference type="InterPro" id="IPR012340">
    <property type="entry name" value="NA-bd_OB-fold"/>
</dbReference>
<dbReference type="Pfam" id="PF02721">
    <property type="entry name" value="DUF223"/>
    <property type="match status" value="1"/>
</dbReference>
<evidence type="ECO:0000259" key="2">
    <source>
        <dbReference type="Pfam" id="PF08646"/>
    </source>
</evidence>
<gene>
    <name evidence="3" type="ORF">C2S53_017280</name>
</gene>
<dbReference type="Gene3D" id="2.40.50.140">
    <property type="entry name" value="Nucleic acid-binding proteins"/>
    <property type="match status" value="2"/>
</dbReference>
<dbReference type="SUPFAM" id="SSF50249">
    <property type="entry name" value="Nucleic acid-binding proteins"/>
    <property type="match status" value="2"/>
</dbReference>
<sequence>MAPVFGTIDMLKPGRSTFGLELRLIRCYENSNSGGVECIFHDRQAERIHVTISGSNSENFKHRLIEGSVYALIDFVIGLNIMKYWTTSCIHKIIVFKHTRLFEVFHEEFPKCLFELKTFADIAQMENVGDSAMFEIDKWQDDKADGHTAGGRGVDSTEEPISSLRSVDGNIDDVVIQKTIQQVIDEKQIGEFWIHGTIKSIESVNRFAFLASKRCLKELQPQDELKFFCEQCQTFDICGKSRYKLDVEVGDGTGETILDMWDIQGLELIGKKPAEDQVLDIQPTEIDEIVGAKGFFKIIVMHEKMKGPFIVVKESVRRSKGKRKMHGDAHEAAYICDALETPPTMKSTTERKNSADLINEDETNRKLIDEFSSNALKKRQKRNVKKE</sequence>
<evidence type="ECO:0000259" key="1">
    <source>
        <dbReference type="Pfam" id="PF02721"/>
    </source>
</evidence>
<evidence type="ECO:0000313" key="4">
    <source>
        <dbReference type="Proteomes" id="UP001190926"/>
    </source>
</evidence>
<accession>A0AAD4JJY6</accession>
<dbReference type="Proteomes" id="UP001190926">
    <property type="component" value="Unassembled WGS sequence"/>
</dbReference>
<organism evidence="3 4">
    <name type="scientific">Perilla frutescens var. hirtella</name>
    <name type="common">Perilla citriodora</name>
    <name type="synonym">Perilla setoyensis</name>
    <dbReference type="NCBI Taxonomy" id="608512"/>
    <lineage>
        <taxon>Eukaryota</taxon>
        <taxon>Viridiplantae</taxon>
        <taxon>Streptophyta</taxon>
        <taxon>Embryophyta</taxon>
        <taxon>Tracheophyta</taxon>
        <taxon>Spermatophyta</taxon>
        <taxon>Magnoliopsida</taxon>
        <taxon>eudicotyledons</taxon>
        <taxon>Gunneridae</taxon>
        <taxon>Pentapetalae</taxon>
        <taxon>asterids</taxon>
        <taxon>lamiids</taxon>
        <taxon>Lamiales</taxon>
        <taxon>Lamiaceae</taxon>
        <taxon>Nepetoideae</taxon>
        <taxon>Elsholtzieae</taxon>
        <taxon>Perilla</taxon>
    </lineage>
</organism>
<dbReference type="InterPro" id="IPR003871">
    <property type="entry name" value="RFA1B/D_OB_1st"/>
</dbReference>
<feature type="domain" description="Replication factor A C-terminal" evidence="2">
    <location>
        <begin position="194"/>
        <end position="275"/>
    </location>
</feature>
<evidence type="ECO:0008006" key="5">
    <source>
        <dbReference type="Google" id="ProtNLM"/>
    </source>
</evidence>
<reference evidence="3 4" key="1">
    <citation type="journal article" date="2021" name="Nat. Commun.">
        <title>Incipient diploidization of the medicinal plant Perilla within 10,000 years.</title>
        <authorList>
            <person name="Zhang Y."/>
            <person name="Shen Q."/>
            <person name="Leng L."/>
            <person name="Zhang D."/>
            <person name="Chen S."/>
            <person name="Shi Y."/>
            <person name="Ning Z."/>
            <person name="Chen S."/>
        </authorList>
    </citation>
    <scope>NUCLEOTIDE SEQUENCE [LARGE SCALE GENOMIC DNA]</scope>
    <source>
        <strain evidence="4">cv. PC099</strain>
    </source>
</reference>
<dbReference type="PANTHER" id="PTHR47165:SF4">
    <property type="entry name" value="OS03G0429900 PROTEIN"/>
    <property type="match status" value="1"/>
</dbReference>
<dbReference type="PANTHER" id="PTHR47165">
    <property type="entry name" value="OS03G0429900 PROTEIN"/>
    <property type="match status" value="1"/>
</dbReference>
<keyword evidence="4" id="KW-1185">Reference proteome</keyword>
<protein>
    <recommendedName>
        <fullName evidence="5">Replication factor A C-terminal domain-containing protein</fullName>
    </recommendedName>
</protein>
<dbReference type="InterPro" id="IPR013955">
    <property type="entry name" value="Rep_factor-A_C"/>
</dbReference>
<dbReference type="Pfam" id="PF08646">
    <property type="entry name" value="Rep_fac-A_C"/>
    <property type="match status" value="1"/>
</dbReference>
<proteinExistence type="predicted"/>
<feature type="domain" description="Replication protein A 70 kDa DNA-binding subunit B/D first OB fold" evidence="1">
    <location>
        <begin position="7"/>
        <end position="101"/>
    </location>
</feature>
<comment type="caution">
    <text evidence="3">The sequence shown here is derived from an EMBL/GenBank/DDBJ whole genome shotgun (WGS) entry which is preliminary data.</text>
</comment>
<name>A0AAD4JJY6_PERFH</name>
<dbReference type="EMBL" id="SDAM02000038">
    <property type="protein sequence ID" value="KAH6835229.1"/>
    <property type="molecule type" value="Genomic_DNA"/>
</dbReference>